<dbReference type="PRINTS" id="PR00111">
    <property type="entry name" value="ABHYDROLASE"/>
</dbReference>
<evidence type="ECO:0000313" key="5">
    <source>
        <dbReference type="Proteomes" id="UP000187735"/>
    </source>
</evidence>
<dbReference type="Pfam" id="PF00561">
    <property type="entry name" value="Abhydrolase_1"/>
    <property type="match status" value="1"/>
</dbReference>
<dbReference type="PANTHER" id="PTHR42977">
    <property type="entry name" value="HYDROLASE-RELATED"/>
    <property type="match status" value="1"/>
</dbReference>
<evidence type="ECO:0000259" key="3">
    <source>
        <dbReference type="Pfam" id="PF00561"/>
    </source>
</evidence>
<protein>
    <submittedName>
        <fullName evidence="4">Haloalkane dehalogenase</fullName>
        <ecNumber evidence="4">3.8.1.5</ecNumber>
    </submittedName>
</protein>
<dbReference type="RefSeq" id="WP_099091799.1">
    <property type="nucleotide sequence ID" value="NZ_CP017641.1"/>
</dbReference>
<sequence length="330" mass="37375" precursor="true">MKTLKNRTVTFFLSSLVAVTSTTAIAHEPSTSTQVFHRTVKVSGLDVFYREAGPKDAPTLLLLHGFPTSSHMFRNLIPALADKFHVVAPDYPGFGNSSAPSVQDFDYTFDNLANVVEQFTEEIGLTKYSIYVMDYGAPVGFRLAAKHPDRVDALIIQNGNAYAEGLDNEFWKPIKAYWKSRTKAQGDQLRSFLTIDATKWQYTHGVRDIEAISPDTWRHDQPLLDRPGNQEVQLALFYSYGSNPPLYPKWQKYFRKHQPPTLIVWGKNDEIFPAEGTHPYKRDLKNLEFHLLDTGHFALEEDGATIATLIRNFLGRQVDAGRQEQLPLGN</sequence>
<dbReference type="PANTHER" id="PTHR42977:SF3">
    <property type="entry name" value="AB HYDROLASE-1 DOMAIN-CONTAINING PROTEIN"/>
    <property type="match status" value="1"/>
</dbReference>
<dbReference type="GO" id="GO:0018786">
    <property type="term" value="F:haloalkane dehalogenase activity"/>
    <property type="evidence" value="ECO:0007669"/>
    <property type="project" value="UniProtKB-EC"/>
</dbReference>
<dbReference type="Gene3D" id="3.40.50.1820">
    <property type="entry name" value="alpha/beta hydrolase"/>
    <property type="match status" value="1"/>
</dbReference>
<dbReference type="KEGG" id="fmr:Fuma_02579"/>
<dbReference type="AlphaFoldDB" id="A0A1P8WG02"/>
<evidence type="ECO:0000313" key="4">
    <source>
        <dbReference type="EMBL" id="APZ92967.1"/>
    </source>
</evidence>
<proteinExistence type="predicted"/>
<dbReference type="GO" id="GO:0004301">
    <property type="term" value="F:epoxide hydrolase activity"/>
    <property type="evidence" value="ECO:0007669"/>
    <property type="project" value="TreeGrafter"/>
</dbReference>
<dbReference type="InterPro" id="IPR051340">
    <property type="entry name" value="Haloalkane_dehalogenase"/>
</dbReference>
<dbReference type="EMBL" id="CP017641">
    <property type="protein sequence ID" value="APZ92967.1"/>
    <property type="molecule type" value="Genomic_DNA"/>
</dbReference>
<dbReference type="InterPro" id="IPR000073">
    <property type="entry name" value="AB_hydrolase_1"/>
</dbReference>
<feature type="chain" id="PRO_5012953039" evidence="2">
    <location>
        <begin position="27"/>
        <end position="330"/>
    </location>
</feature>
<gene>
    <name evidence="4" type="primary">dhaA</name>
    <name evidence="4" type="ORF">Fuma_02579</name>
</gene>
<accession>A0A1P8WG02</accession>
<dbReference type="STRING" id="1891926.Fuma_02579"/>
<keyword evidence="5" id="KW-1185">Reference proteome</keyword>
<feature type="signal peptide" evidence="2">
    <location>
        <begin position="1"/>
        <end position="26"/>
    </location>
</feature>
<dbReference type="InterPro" id="IPR000639">
    <property type="entry name" value="Epox_hydrolase-like"/>
</dbReference>
<evidence type="ECO:0000256" key="1">
    <source>
        <dbReference type="ARBA" id="ARBA00022801"/>
    </source>
</evidence>
<name>A0A1P8WG02_9PLAN</name>
<reference evidence="4 5" key="1">
    <citation type="journal article" date="2016" name="Front. Microbiol.">
        <title>Fuerstia marisgermanicae gen. nov., sp. nov., an Unusual Member of the Phylum Planctomycetes from the German Wadden Sea.</title>
        <authorList>
            <person name="Kohn T."/>
            <person name="Heuer A."/>
            <person name="Jogler M."/>
            <person name="Vollmers J."/>
            <person name="Boedeker C."/>
            <person name="Bunk B."/>
            <person name="Rast P."/>
            <person name="Borchert D."/>
            <person name="Glockner I."/>
            <person name="Freese H.M."/>
            <person name="Klenk H.P."/>
            <person name="Overmann J."/>
            <person name="Kaster A.K."/>
            <person name="Rohde M."/>
            <person name="Wiegand S."/>
            <person name="Jogler C."/>
        </authorList>
    </citation>
    <scope>NUCLEOTIDE SEQUENCE [LARGE SCALE GENOMIC DNA]</scope>
    <source>
        <strain evidence="4 5">NH11</strain>
    </source>
</reference>
<dbReference type="SUPFAM" id="SSF53474">
    <property type="entry name" value="alpha/beta-Hydrolases"/>
    <property type="match status" value="1"/>
</dbReference>
<dbReference type="Proteomes" id="UP000187735">
    <property type="component" value="Chromosome"/>
</dbReference>
<dbReference type="PRINTS" id="PR00412">
    <property type="entry name" value="EPOXHYDRLASE"/>
</dbReference>
<feature type="domain" description="AB hydrolase-1" evidence="3">
    <location>
        <begin position="58"/>
        <end position="302"/>
    </location>
</feature>
<dbReference type="FunFam" id="3.40.50.1820:FF:000173">
    <property type="entry name" value="Alpha/beta hydrolase"/>
    <property type="match status" value="1"/>
</dbReference>
<evidence type="ECO:0000256" key="2">
    <source>
        <dbReference type="SAM" id="SignalP"/>
    </source>
</evidence>
<keyword evidence="1 4" id="KW-0378">Hydrolase</keyword>
<dbReference type="EC" id="3.8.1.5" evidence="4"/>
<dbReference type="InterPro" id="IPR029058">
    <property type="entry name" value="AB_hydrolase_fold"/>
</dbReference>
<keyword evidence="2" id="KW-0732">Signal</keyword>
<dbReference type="OrthoDB" id="9797695at2"/>
<organism evidence="4 5">
    <name type="scientific">Fuerstiella marisgermanici</name>
    <dbReference type="NCBI Taxonomy" id="1891926"/>
    <lineage>
        <taxon>Bacteria</taxon>
        <taxon>Pseudomonadati</taxon>
        <taxon>Planctomycetota</taxon>
        <taxon>Planctomycetia</taxon>
        <taxon>Planctomycetales</taxon>
        <taxon>Planctomycetaceae</taxon>
        <taxon>Fuerstiella</taxon>
    </lineage>
</organism>